<name>A0A076MIA5_AMYME</name>
<feature type="compositionally biased region" description="Polar residues" evidence="1">
    <location>
        <begin position="79"/>
        <end position="101"/>
    </location>
</feature>
<accession>A0A076MIA5</accession>
<keyword evidence="3" id="KW-1185">Reference proteome</keyword>
<dbReference type="AlphaFoldDB" id="A0A076MIA5"/>
<dbReference type="OrthoDB" id="345021at2"/>
<gene>
    <name evidence="2" type="ORF">AMETH_0382</name>
</gene>
<reference evidence="2 3" key="1">
    <citation type="submission" date="2014-07" db="EMBL/GenBank/DDBJ databases">
        <title>Whole Genome Sequence of the Amycolatopsis methanolica 239.</title>
        <authorList>
            <person name="Tang B."/>
        </authorList>
    </citation>
    <scope>NUCLEOTIDE SEQUENCE [LARGE SCALE GENOMIC DNA]</scope>
    <source>
        <strain evidence="2 3">239</strain>
    </source>
</reference>
<evidence type="ECO:0000313" key="2">
    <source>
        <dbReference type="EMBL" id="AIJ20474.1"/>
    </source>
</evidence>
<protein>
    <submittedName>
        <fullName evidence="2">Multicopper oxidase type 2</fullName>
    </submittedName>
</protein>
<dbReference type="STRING" id="1068978.AMETH_0382"/>
<organism evidence="2 3">
    <name type="scientific">Amycolatopsis methanolica 239</name>
    <dbReference type="NCBI Taxonomy" id="1068978"/>
    <lineage>
        <taxon>Bacteria</taxon>
        <taxon>Bacillati</taxon>
        <taxon>Actinomycetota</taxon>
        <taxon>Actinomycetes</taxon>
        <taxon>Pseudonocardiales</taxon>
        <taxon>Pseudonocardiaceae</taxon>
        <taxon>Amycolatopsis</taxon>
        <taxon>Amycolatopsis methanolica group</taxon>
    </lineage>
</organism>
<proteinExistence type="predicted"/>
<dbReference type="RefSeq" id="WP_026153717.1">
    <property type="nucleotide sequence ID" value="NZ_AQUL01000001.1"/>
</dbReference>
<dbReference type="PATRIC" id="fig|1068978.7.peg.405"/>
<evidence type="ECO:0000313" key="3">
    <source>
        <dbReference type="Proteomes" id="UP000062973"/>
    </source>
</evidence>
<dbReference type="KEGG" id="amq:AMETH_0382"/>
<dbReference type="EMBL" id="CP009110">
    <property type="protein sequence ID" value="AIJ20474.1"/>
    <property type="molecule type" value="Genomic_DNA"/>
</dbReference>
<dbReference type="eggNOG" id="COG2132">
    <property type="taxonomic scope" value="Bacteria"/>
</dbReference>
<dbReference type="HOGENOM" id="CLU_2285517_0_0_11"/>
<dbReference type="Proteomes" id="UP000062973">
    <property type="component" value="Chromosome"/>
</dbReference>
<feature type="region of interest" description="Disordered" evidence="1">
    <location>
        <begin position="77"/>
        <end position="101"/>
    </location>
</feature>
<sequence length="101" mass="11300">MQFRVENRERHDQFKLPEAVPRSYVRLHHGTTVPEDHDHVFVALVPPGTAGEAHLEMRELQEVTDPAELPAQFPAVGQAGTSSTWAARPTRCTSTWPSSRS</sequence>
<evidence type="ECO:0000256" key="1">
    <source>
        <dbReference type="SAM" id="MobiDB-lite"/>
    </source>
</evidence>